<feature type="region of interest" description="Disordered" evidence="1">
    <location>
        <begin position="180"/>
        <end position="201"/>
    </location>
</feature>
<sequence length="201" mass="22370">MEVLLLAALCLLNVPGPGIRGAHNASRSLSNPELFSGFPNVTLGSTATIHCLFKNASLPVTFMLFRNRSSRGRMTVSEDVEATFNVTIYNHTSLGPYKCKVNNSATHGLYSKDFTFLLQEHTAHGPGPTGESGGGWVHLAWIIPLLVLGIIIVAFMFWRISKPAAKDEAIQEDTTYQNVSARETGRRRRRRRRRRRCSTVQ</sequence>
<dbReference type="InterPro" id="IPR013783">
    <property type="entry name" value="Ig-like_fold"/>
</dbReference>
<keyword evidence="2" id="KW-1133">Transmembrane helix</keyword>
<evidence type="ECO:0000313" key="6">
    <source>
        <dbReference type="Proteomes" id="UP001162483"/>
    </source>
</evidence>
<feature type="signal peptide" evidence="3">
    <location>
        <begin position="1"/>
        <end position="21"/>
    </location>
</feature>
<protein>
    <recommendedName>
        <fullName evidence="4">Ig-like domain-containing protein</fullName>
    </recommendedName>
</protein>
<keyword evidence="3" id="KW-0732">Signal</keyword>
<evidence type="ECO:0000256" key="1">
    <source>
        <dbReference type="SAM" id="MobiDB-lite"/>
    </source>
</evidence>
<feature type="transmembrane region" description="Helical" evidence="2">
    <location>
        <begin position="136"/>
        <end position="158"/>
    </location>
</feature>
<dbReference type="Gene3D" id="2.60.40.10">
    <property type="entry name" value="Immunoglobulins"/>
    <property type="match status" value="1"/>
</dbReference>
<name>A0ABN9FG77_9NEOB</name>
<evidence type="ECO:0000313" key="5">
    <source>
        <dbReference type="EMBL" id="CAI9594832.1"/>
    </source>
</evidence>
<dbReference type="PROSITE" id="PS50835">
    <property type="entry name" value="IG_LIKE"/>
    <property type="match status" value="1"/>
</dbReference>
<keyword evidence="2" id="KW-0472">Membrane</keyword>
<keyword evidence="6" id="KW-1185">Reference proteome</keyword>
<accession>A0ABN9FG77</accession>
<dbReference type="Proteomes" id="UP001162483">
    <property type="component" value="Unassembled WGS sequence"/>
</dbReference>
<organism evidence="5 6">
    <name type="scientific">Staurois parvus</name>
    <dbReference type="NCBI Taxonomy" id="386267"/>
    <lineage>
        <taxon>Eukaryota</taxon>
        <taxon>Metazoa</taxon>
        <taxon>Chordata</taxon>
        <taxon>Craniata</taxon>
        <taxon>Vertebrata</taxon>
        <taxon>Euteleostomi</taxon>
        <taxon>Amphibia</taxon>
        <taxon>Batrachia</taxon>
        <taxon>Anura</taxon>
        <taxon>Neobatrachia</taxon>
        <taxon>Ranoidea</taxon>
        <taxon>Ranidae</taxon>
        <taxon>Staurois</taxon>
    </lineage>
</organism>
<keyword evidence="2" id="KW-0812">Transmembrane</keyword>
<evidence type="ECO:0000256" key="3">
    <source>
        <dbReference type="SAM" id="SignalP"/>
    </source>
</evidence>
<comment type="caution">
    <text evidence="5">The sequence shown here is derived from an EMBL/GenBank/DDBJ whole genome shotgun (WGS) entry which is preliminary data.</text>
</comment>
<proteinExistence type="predicted"/>
<dbReference type="SUPFAM" id="SSF48726">
    <property type="entry name" value="Immunoglobulin"/>
    <property type="match status" value="1"/>
</dbReference>
<feature type="chain" id="PRO_5046612524" description="Ig-like domain-containing protein" evidence="3">
    <location>
        <begin position="22"/>
        <end position="201"/>
    </location>
</feature>
<evidence type="ECO:0000256" key="2">
    <source>
        <dbReference type="SAM" id="Phobius"/>
    </source>
</evidence>
<evidence type="ECO:0000259" key="4">
    <source>
        <dbReference type="PROSITE" id="PS50835"/>
    </source>
</evidence>
<reference evidence="5" key="1">
    <citation type="submission" date="2023-05" db="EMBL/GenBank/DDBJ databases">
        <authorList>
            <person name="Stuckert A."/>
        </authorList>
    </citation>
    <scope>NUCLEOTIDE SEQUENCE</scope>
</reference>
<feature type="compositionally biased region" description="Basic residues" evidence="1">
    <location>
        <begin position="185"/>
        <end position="201"/>
    </location>
</feature>
<gene>
    <name evidence="5" type="ORF">SPARVUS_LOCUS11799259</name>
</gene>
<dbReference type="InterPro" id="IPR036179">
    <property type="entry name" value="Ig-like_dom_sf"/>
</dbReference>
<dbReference type="EMBL" id="CATNWA010016713">
    <property type="protein sequence ID" value="CAI9594832.1"/>
    <property type="molecule type" value="Genomic_DNA"/>
</dbReference>
<dbReference type="InterPro" id="IPR007110">
    <property type="entry name" value="Ig-like_dom"/>
</dbReference>
<feature type="domain" description="Ig-like" evidence="4">
    <location>
        <begin position="32"/>
        <end position="115"/>
    </location>
</feature>